<feature type="transmembrane region" description="Helical" evidence="1">
    <location>
        <begin position="281"/>
        <end position="300"/>
    </location>
</feature>
<keyword evidence="1" id="KW-0812">Transmembrane</keyword>
<reference evidence="3" key="1">
    <citation type="submission" date="2012-11" db="EMBL/GenBank/DDBJ databases">
        <title>Dependencies among metagenomic species, viruses, plasmids and units of genetic variation.</title>
        <authorList>
            <person name="Nielsen H.B."/>
            <person name="Almeida M."/>
            <person name="Juncker A.S."/>
            <person name="Rasmussen S."/>
            <person name="Li J."/>
            <person name="Sunagawa S."/>
            <person name="Plichta D."/>
            <person name="Gautier L."/>
            <person name="Le Chatelier E."/>
            <person name="Peletier E."/>
            <person name="Bonde I."/>
            <person name="Nielsen T."/>
            <person name="Manichanh C."/>
            <person name="Arumugam M."/>
            <person name="Batto J."/>
            <person name="Santos M.B.Q.D."/>
            <person name="Blom N."/>
            <person name="Borruel N."/>
            <person name="Burgdorf K.S."/>
            <person name="Boumezbeur F."/>
            <person name="Casellas F."/>
            <person name="Dore J."/>
            <person name="Guarner F."/>
            <person name="Hansen T."/>
            <person name="Hildebrand F."/>
            <person name="Kaas R.S."/>
            <person name="Kennedy S."/>
            <person name="Kristiansen K."/>
            <person name="Kultima J.R."/>
            <person name="Leonard P."/>
            <person name="Levenez F."/>
            <person name="Lund O."/>
            <person name="Moumen B."/>
            <person name="Le Paslier D."/>
            <person name="Pons N."/>
            <person name="Pedersen O."/>
            <person name="Prifti E."/>
            <person name="Qin J."/>
            <person name="Raes J."/>
            <person name="Tap J."/>
            <person name="Tims S."/>
            <person name="Ussery D.W."/>
            <person name="Yamada T."/>
            <person name="MetaHit consortium"/>
            <person name="Renault P."/>
            <person name="Sicheritz-Ponten T."/>
            <person name="Bork P."/>
            <person name="Wang J."/>
            <person name="Brunak S."/>
            <person name="Ehrlich S.D."/>
        </authorList>
    </citation>
    <scope>NUCLEOTIDE SEQUENCE [LARGE SCALE GENOMIC DNA]</scope>
</reference>
<feature type="chain" id="PRO_5004392954" description="Stage III sporulation protein AE" evidence="2">
    <location>
        <begin position="26"/>
        <end position="369"/>
    </location>
</feature>
<feature type="transmembrane region" description="Helical" evidence="1">
    <location>
        <begin position="129"/>
        <end position="150"/>
    </location>
</feature>
<dbReference type="InterPro" id="IPR014194">
    <property type="entry name" value="Spore_III_AE"/>
</dbReference>
<organism evidence="3">
    <name type="scientific">Mediterraneibacter gnavus CAG:126</name>
    <dbReference type="NCBI Taxonomy" id="1263106"/>
    <lineage>
        <taxon>Bacteria</taxon>
        <taxon>Bacillati</taxon>
        <taxon>Bacillota</taxon>
        <taxon>Clostridia</taxon>
        <taxon>Lachnospirales</taxon>
        <taxon>Lachnospiraceae</taxon>
        <taxon>Mediterraneibacter</taxon>
    </lineage>
</organism>
<accession>R5TM23</accession>
<evidence type="ECO:0008006" key="4">
    <source>
        <dbReference type="Google" id="ProtNLM"/>
    </source>
</evidence>
<feature type="transmembrane region" description="Helical" evidence="1">
    <location>
        <begin position="201"/>
        <end position="220"/>
    </location>
</feature>
<feature type="transmembrane region" description="Helical" evidence="1">
    <location>
        <begin position="240"/>
        <end position="260"/>
    </location>
</feature>
<dbReference type="Pfam" id="PF09546">
    <property type="entry name" value="Spore_III_AE"/>
    <property type="match status" value="1"/>
</dbReference>
<feature type="transmembrane region" description="Helical" evidence="1">
    <location>
        <begin position="170"/>
        <end position="194"/>
    </location>
</feature>
<dbReference type="Proteomes" id="UP000018114">
    <property type="component" value="Unassembled WGS sequence"/>
</dbReference>
<feature type="transmembrane region" description="Helical" evidence="1">
    <location>
        <begin position="100"/>
        <end position="117"/>
    </location>
</feature>
<keyword evidence="1" id="KW-1133">Transmembrane helix</keyword>
<evidence type="ECO:0000256" key="2">
    <source>
        <dbReference type="SAM" id="SignalP"/>
    </source>
</evidence>
<dbReference type="AlphaFoldDB" id="R5TM23"/>
<keyword evidence="2" id="KW-0732">Signal</keyword>
<gene>
    <name evidence="3" type="ORF">BN481_02011</name>
</gene>
<evidence type="ECO:0000256" key="1">
    <source>
        <dbReference type="SAM" id="Phobius"/>
    </source>
</evidence>
<feature type="signal peptide" evidence="2">
    <location>
        <begin position="1"/>
        <end position="25"/>
    </location>
</feature>
<sequence length="369" mass="40644">MRKYGIFGILFLSLCLFGAVHTAYAAEEEESLQITQEELLDEFDFSDLDDSLKKMFPREKMTFRDVVETLVSGDLKKAGEQFTGFLFDQFFYELQTHRKLLVYLILIAVIAAVFANFSGAFGERQASEIAFYILYMLLIALCLNGFRLAVSEMEASLNFLLEFMKVLCPTYFLAVTAASGSVTSMFFFEVVLFLIFLAEAVILNFLVPLVNVYMMIQVMGNLTGEEFLSQFAELLEKLTGWTLKTMLACVIGINVVQGILSPALDSLKRSFVTKTVEAIPGLGNMAGSVMDVVLGTAVLIKNGIGMAGAVIAAGICIIPIVKLLLLAFLYKTVAAGTQAGDDPRNGRREGNGQRRTIENTYLGLSGINR</sequence>
<feature type="transmembrane region" description="Helical" evidence="1">
    <location>
        <begin position="306"/>
        <end position="330"/>
    </location>
</feature>
<evidence type="ECO:0000313" key="3">
    <source>
        <dbReference type="EMBL" id="CCZ66755.1"/>
    </source>
</evidence>
<name>R5TM23_MEDGN</name>
<comment type="caution">
    <text evidence="3">The sequence shown here is derived from an EMBL/GenBank/DDBJ whole genome shotgun (WGS) entry which is preliminary data.</text>
</comment>
<protein>
    <recommendedName>
        <fullName evidence="4">Stage III sporulation protein AE</fullName>
    </recommendedName>
</protein>
<keyword evidence="1" id="KW-0472">Membrane</keyword>
<proteinExistence type="predicted"/>
<dbReference type="EMBL" id="CBAL010000041">
    <property type="protein sequence ID" value="CCZ66755.1"/>
    <property type="molecule type" value="Genomic_DNA"/>
</dbReference>